<keyword evidence="2" id="KW-1133">Transmembrane helix</keyword>
<proteinExistence type="predicted"/>
<evidence type="ECO:0000313" key="4">
    <source>
        <dbReference type="Proteomes" id="UP000581206"/>
    </source>
</evidence>
<sequence length="184" mass="19162">MSHDHPVDPSIDDLTALTDAASDTFSVRRVFGEAYQQDGALVIPVALVTGAHARAAAGGRGRLSDGRRGPQHDPEPDTTPEDGADPQDGPAPADGPRPGPWGHHRHPHGHPRGGRANGMGRAGAGAFGTQIRPLGVYVVRDGDVSWQPAMDLNRVILGGQIVGALVGTALAVTLPIVSLLRRRS</sequence>
<dbReference type="Proteomes" id="UP000581206">
    <property type="component" value="Unassembled WGS sequence"/>
</dbReference>
<feature type="compositionally biased region" description="Basic and acidic residues" evidence="1">
    <location>
        <begin position="62"/>
        <end position="75"/>
    </location>
</feature>
<protein>
    <submittedName>
        <fullName evidence="3">Uncharacterized protein</fullName>
    </submittedName>
</protein>
<accession>A0A7X6KX85</accession>
<gene>
    <name evidence="3" type="ORF">HGA03_14445</name>
</gene>
<evidence type="ECO:0000256" key="1">
    <source>
        <dbReference type="SAM" id="MobiDB-lite"/>
    </source>
</evidence>
<feature type="transmembrane region" description="Helical" evidence="2">
    <location>
        <begin position="157"/>
        <end position="180"/>
    </location>
</feature>
<keyword evidence="2" id="KW-0472">Membrane</keyword>
<feature type="compositionally biased region" description="Gly residues" evidence="1">
    <location>
        <begin position="115"/>
        <end position="125"/>
    </location>
</feature>
<dbReference type="EMBL" id="JAAXOX010000009">
    <property type="protein sequence ID" value="NKY23867.1"/>
    <property type="molecule type" value="Genomic_DNA"/>
</dbReference>
<evidence type="ECO:0000256" key="2">
    <source>
        <dbReference type="SAM" id="Phobius"/>
    </source>
</evidence>
<comment type="caution">
    <text evidence="3">The sequence shown here is derived from an EMBL/GenBank/DDBJ whole genome shotgun (WGS) entry which is preliminary data.</text>
</comment>
<reference evidence="3 4" key="1">
    <citation type="submission" date="2020-04" db="EMBL/GenBank/DDBJ databases">
        <title>MicrobeNet Type strains.</title>
        <authorList>
            <person name="Nicholson A.C."/>
        </authorList>
    </citation>
    <scope>NUCLEOTIDE SEQUENCE [LARGE SCALE GENOMIC DNA]</scope>
    <source>
        <strain evidence="3 4">ATCC BAA-788</strain>
    </source>
</reference>
<keyword evidence="4" id="KW-1185">Reference proteome</keyword>
<dbReference type="AlphaFoldDB" id="A0A7X6KX85"/>
<feature type="compositionally biased region" description="Acidic residues" evidence="1">
    <location>
        <begin position="76"/>
        <end position="85"/>
    </location>
</feature>
<feature type="compositionally biased region" description="Basic residues" evidence="1">
    <location>
        <begin position="102"/>
        <end position="113"/>
    </location>
</feature>
<feature type="region of interest" description="Disordered" evidence="1">
    <location>
        <begin position="56"/>
        <end position="125"/>
    </location>
</feature>
<evidence type="ECO:0000313" key="3">
    <source>
        <dbReference type="EMBL" id="NKY23867.1"/>
    </source>
</evidence>
<organism evidence="3 4">
    <name type="scientific">Cellulomonas denverensis</name>
    <dbReference type="NCBI Taxonomy" id="264297"/>
    <lineage>
        <taxon>Bacteria</taxon>
        <taxon>Bacillati</taxon>
        <taxon>Actinomycetota</taxon>
        <taxon>Actinomycetes</taxon>
        <taxon>Micrococcales</taxon>
        <taxon>Cellulomonadaceae</taxon>
        <taxon>Cellulomonas</taxon>
    </lineage>
</organism>
<dbReference type="RefSeq" id="WP_168630992.1">
    <property type="nucleotide sequence ID" value="NZ_BONL01000032.1"/>
</dbReference>
<keyword evidence="2" id="KW-0812">Transmembrane</keyword>
<name>A0A7X6KX85_9CELL</name>